<sequence length="101" mass="10740">MIFFRAIVESLKVDAAFFADTVQVMTVDGCCMQNKIDKTTGPIWGVAAGLLLAAAGLSLGIFPASLHGSGSANDFMAAGAAMLGIFLVVYSTRELRRKRMH</sequence>
<dbReference type="AlphaFoldDB" id="A0AAE8N9N6"/>
<feature type="transmembrane region" description="Helical" evidence="1">
    <location>
        <begin position="42"/>
        <end position="63"/>
    </location>
</feature>
<proteinExistence type="predicted"/>
<evidence type="ECO:0000313" key="2">
    <source>
        <dbReference type="EMBL" id="SPV11572.1"/>
    </source>
</evidence>
<reference evidence="2 3" key="1">
    <citation type="submission" date="2018-06" db="EMBL/GenBank/DDBJ databases">
        <authorList>
            <consortium name="Pathogen Informatics"/>
            <person name="Doyle S."/>
        </authorList>
    </citation>
    <scope>NUCLEOTIDE SEQUENCE [LARGE SCALE GENOMIC DNA]</scope>
    <source>
        <strain evidence="2 3">NCTC10661</strain>
    </source>
</reference>
<dbReference type="EMBL" id="UARD01000001">
    <property type="protein sequence ID" value="SPV11572.1"/>
    <property type="molecule type" value="Genomic_DNA"/>
</dbReference>
<feature type="transmembrane region" description="Helical" evidence="1">
    <location>
        <begin position="75"/>
        <end position="92"/>
    </location>
</feature>
<comment type="caution">
    <text evidence="2">The sequence shown here is derived from an EMBL/GenBank/DDBJ whole genome shotgun (WGS) entry which is preliminary data.</text>
</comment>
<name>A0AAE8N9N6_BURCE</name>
<organism evidence="2 3">
    <name type="scientific">Burkholderia cepacia</name>
    <name type="common">Pseudomonas cepacia</name>
    <dbReference type="NCBI Taxonomy" id="292"/>
    <lineage>
        <taxon>Bacteria</taxon>
        <taxon>Pseudomonadati</taxon>
        <taxon>Pseudomonadota</taxon>
        <taxon>Betaproteobacteria</taxon>
        <taxon>Burkholderiales</taxon>
        <taxon>Burkholderiaceae</taxon>
        <taxon>Burkholderia</taxon>
        <taxon>Burkholderia cepacia complex</taxon>
    </lineage>
</organism>
<dbReference type="Proteomes" id="UP000250416">
    <property type="component" value="Unassembled WGS sequence"/>
</dbReference>
<evidence type="ECO:0000256" key="1">
    <source>
        <dbReference type="SAM" id="Phobius"/>
    </source>
</evidence>
<evidence type="ECO:0000313" key="3">
    <source>
        <dbReference type="Proteomes" id="UP000250416"/>
    </source>
</evidence>
<keyword evidence="1" id="KW-0812">Transmembrane</keyword>
<gene>
    <name evidence="2" type="ORF">NCTC10661_00167</name>
</gene>
<keyword evidence="1" id="KW-1133">Transmembrane helix</keyword>
<keyword evidence="1" id="KW-0472">Membrane</keyword>
<protein>
    <submittedName>
        <fullName evidence="2">Uncharacterized protein</fullName>
    </submittedName>
</protein>
<accession>A0AAE8N9N6</accession>